<feature type="region of interest" description="Disordered" evidence="1">
    <location>
        <begin position="408"/>
        <end position="460"/>
    </location>
</feature>
<protein>
    <submittedName>
        <fullName evidence="2">Phosphate transporter 4,2</fullName>
    </submittedName>
</protein>
<feature type="compositionally biased region" description="Polar residues" evidence="1">
    <location>
        <begin position="528"/>
        <end position="537"/>
    </location>
</feature>
<sequence length="545" mass="61133">MDSISLSSVGDLETIIRKPILETSISSIQSRQLGYHLVDEYLNLVHALPFGNSYDMGIEDVILDVHVVMCSCACVEGMLRSLVFRDVHLADSRCKVSRRHHQMASNGTVYDMSVDPVTEVVVTVGQVGGDGCIFVWKLPSRLASRMLQKGKEKSLLLSPRALYMPLAFTRTTISGEENKSCSSKISSVAQRCSQHKQRANCHGWDSQETCAFRLSVSRLPKWAQDKVRSTDFVRRNFDITSPQQMQVDPKISSPLISSGGNYGLLSYEHQTASDRCSGASNSCPSDICRSSSNATTETQSSASPDKLVRSAAEDHWFIVYNVHLDLLNSPEVQNLEDVKMTVSSPKLVQGLAEMPREISQEEVPDVIEQFYYDKTEQSAMDVNAFYVKSEESDLFKEHFGNLSATLEVEKTQSSTRRRSVNKDEDEDRYSRANDVGRSNSESWPELRGGNPKSLRSNSSVSWRSLSSLGRPFVGERKNCVESNGHCKKRDEFALERNRSARYFPNNIVNGLLRFYLTPMRGSRRCESGKNNASQHSIARSLPRLY</sequence>
<dbReference type="EMBL" id="VEPZ02000825">
    <property type="protein sequence ID" value="KAE8717402.1"/>
    <property type="molecule type" value="Genomic_DNA"/>
</dbReference>
<organism evidence="2 3">
    <name type="scientific">Hibiscus syriacus</name>
    <name type="common">Rose of Sharon</name>
    <dbReference type="NCBI Taxonomy" id="106335"/>
    <lineage>
        <taxon>Eukaryota</taxon>
        <taxon>Viridiplantae</taxon>
        <taxon>Streptophyta</taxon>
        <taxon>Embryophyta</taxon>
        <taxon>Tracheophyta</taxon>
        <taxon>Spermatophyta</taxon>
        <taxon>Magnoliopsida</taxon>
        <taxon>eudicotyledons</taxon>
        <taxon>Gunneridae</taxon>
        <taxon>Pentapetalae</taxon>
        <taxon>rosids</taxon>
        <taxon>malvids</taxon>
        <taxon>Malvales</taxon>
        <taxon>Malvaceae</taxon>
        <taxon>Malvoideae</taxon>
        <taxon>Hibiscus</taxon>
    </lineage>
</organism>
<comment type="caution">
    <text evidence="2">The sequence shown here is derived from an EMBL/GenBank/DDBJ whole genome shotgun (WGS) entry which is preliminary data.</text>
</comment>
<dbReference type="InterPro" id="IPR008004">
    <property type="entry name" value="OCTOPUS-like"/>
</dbReference>
<name>A0A6A3BQN0_HIBSY</name>
<evidence type="ECO:0000313" key="3">
    <source>
        <dbReference type="Proteomes" id="UP000436088"/>
    </source>
</evidence>
<keyword evidence="3" id="KW-1185">Reference proteome</keyword>
<dbReference type="PANTHER" id="PTHR45589:SF1">
    <property type="entry name" value="WD REPEAT DOMAIN 62, ISOFORM G"/>
    <property type="match status" value="1"/>
</dbReference>
<accession>A0A6A3BQN0</accession>
<proteinExistence type="predicted"/>
<gene>
    <name evidence="2" type="ORF">F3Y22_tig00110050pilonHSYRG00205</name>
</gene>
<dbReference type="AlphaFoldDB" id="A0A6A3BQN0"/>
<dbReference type="Pfam" id="PF05340">
    <property type="entry name" value="DUF740"/>
    <property type="match status" value="1"/>
</dbReference>
<dbReference type="PANTHER" id="PTHR45589">
    <property type="entry name" value="WD REPEAT DOMAIN 62, ISOFORM G"/>
    <property type="match status" value="1"/>
</dbReference>
<feature type="region of interest" description="Disordered" evidence="1">
    <location>
        <begin position="523"/>
        <end position="545"/>
    </location>
</feature>
<reference evidence="2" key="1">
    <citation type="submission" date="2019-09" db="EMBL/GenBank/DDBJ databases">
        <title>Draft genome information of white flower Hibiscus syriacus.</title>
        <authorList>
            <person name="Kim Y.-M."/>
        </authorList>
    </citation>
    <scope>NUCLEOTIDE SEQUENCE [LARGE SCALE GENOMIC DNA]</scope>
    <source>
        <strain evidence="2">YM2019G1</strain>
    </source>
</reference>
<dbReference type="Proteomes" id="UP000436088">
    <property type="component" value="Unassembled WGS sequence"/>
</dbReference>
<dbReference type="InterPro" id="IPR052779">
    <property type="entry name" value="WDR62"/>
</dbReference>
<evidence type="ECO:0000313" key="2">
    <source>
        <dbReference type="EMBL" id="KAE8717402.1"/>
    </source>
</evidence>
<evidence type="ECO:0000256" key="1">
    <source>
        <dbReference type="SAM" id="MobiDB-lite"/>
    </source>
</evidence>